<accession>A0A1D7VYX5</accession>
<dbReference type="Proteomes" id="UP000094793">
    <property type="component" value="Chromosome"/>
</dbReference>
<feature type="compositionally biased region" description="Polar residues" evidence="1">
    <location>
        <begin position="15"/>
        <end position="25"/>
    </location>
</feature>
<evidence type="ECO:0000256" key="1">
    <source>
        <dbReference type="SAM" id="MobiDB-lite"/>
    </source>
</evidence>
<dbReference type="EMBL" id="CP017150">
    <property type="protein sequence ID" value="AOP51912.1"/>
    <property type="molecule type" value="Genomic_DNA"/>
</dbReference>
<evidence type="ECO:0000313" key="3">
    <source>
        <dbReference type="Proteomes" id="UP000094793"/>
    </source>
</evidence>
<evidence type="ECO:0000313" key="2">
    <source>
        <dbReference type="EMBL" id="AOP51912.1"/>
    </source>
</evidence>
<name>A0A1D7VYX5_BREAU</name>
<proteinExistence type="predicted"/>
<organism evidence="2 3">
    <name type="scientific">Brevibacterium aurantiacum</name>
    <dbReference type="NCBI Taxonomy" id="273384"/>
    <lineage>
        <taxon>Bacteria</taxon>
        <taxon>Bacillati</taxon>
        <taxon>Actinomycetota</taxon>
        <taxon>Actinomycetes</taxon>
        <taxon>Micrococcales</taxon>
        <taxon>Brevibacteriaceae</taxon>
        <taxon>Brevibacterium</taxon>
    </lineage>
</organism>
<protein>
    <submittedName>
        <fullName evidence="2">Uncharacterized protein</fullName>
    </submittedName>
</protein>
<feature type="region of interest" description="Disordered" evidence="1">
    <location>
        <begin position="1"/>
        <end position="25"/>
    </location>
</feature>
<dbReference type="KEGG" id="blin:BLSMQ_0190"/>
<reference evidence="3" key="1">
    <citation type="submission" date="2016-09" db="EMBL/GenBank/DDBJ databases">
        <title>Complete Genome Sequence of Brevibacterium linens SMQ-1335.</title>
        <authorList>
            <person name="de Melo A.G."/>
            <person name="Labrie S.J."/>
            <person name="Dumaresq J."/>
            <person name="Roberts R.J."/>
            <person name="Tremblay D.M."/>
            <person name="Moineau S."/>
        </authorList>
    </citation>
    <scope>NUCLEOTIDE SEQUENCE [LARGE SCALE GENOMIC DNA]</scope>
    <source>
        <strain evidence="3">SMQ-1335</strain>
    </source>
</reference>
<sequence>MGPTDNRRLGHGHSFESSTEVGQSTVTPAVILSSVPVIGQHESTIWNEECGPNCAESRKQVYDKPPIPGNAGAPRHLCVRSGPGAPALCR</sequence>
<dbReference type="AlphaFoldDB" id="A0A1D7VYX5"/>
<feature type="region of interest" description="Disordered" evidence="1">
    <location>
        <begin position="65"/>
        <end position="90"/>
    </location>
</feature>
<gene>
    <name evidence="2" type="ORF">BLSMQ_0190</name>
</gene>